<evidence type="ECO:0000313" key="1">
    <source>
        <dbReference type="EMBL" id="NML57712.1"/>
    </source>
</evidence>
<dbReference type="EMBL" id="JABBGF010000001">
    <property type="protein sequence ID" value="NML57712.1"/>
    <property type="molecule type" value="Genomic_DNA"/>
</dbReference>
<keyword evidence="2" id="KW-1185">Reference proteome</keyword>
<sequence length="132" mass="15806">MGRERKNKDKEKEAYGYLYWSNDIDDFKSKDGGNHEMYYKKKGNDFQLYVASKNPKPILEKLEERKIVSRESKDRAEEANILTAQQYYNQEILPLENELENLKATEKNSILMDKKLKSYEKRAKIWWICLSE</sequence>
<dbReference type="Proteomes" id="UP000552615">
    <property type="component" value="Unassembled WGS sequence"/>
</dbReference>
<reference evidence="1 2" key="1">
    <citation type="submission" date="2020-04" db="EMBL/GenBank/DDBJ databases">
        <title>Chryseobacterium sp. RJ-7-14 sp. nov., isolated from Jeju soil.</title>
        <authorList>
            <person name="Dahal R.H."/>
            <person name="Chaudhary D.K."/>
        </authorList>
    </citation>
    <scope>NUCLEOTIDE SEQUENCE [LARGE SCALE GENOMIC DNA]</scope>
    <source>
        <strain evidence="1 2">RJ-7-14</strain>
    </source>
</reference>
<comment type="caution">
    <text evidence="1">The sequence shown here is derived from an EMBL/GenBank/DDBJ whole genome shotgun (WGS) entry which is preliminary data.</text>
</comment>
<protein>
    <submittedName>
        <fullName evidence="1">Uncharacterized protein</fullName>
    </submittedName>
</protein>
<accession>A0A7Y0A6Q0</accession>
<name>A0A7Y0A6Q0_9FLAO</name>
<proteinExistence type="predicted"/>
<organism evidence="1 2">
    <name type="scientific">Chryseobacterium cheonjiense</name>
    <dbReference type="NCBI Taxonomy" id="2728845"/>
    <lineage>
        <taxon>Bacteria</taxon>
        <taxon>Pseudomonadati</taxon>
        <taxon>Bacteroidota</taxon>
        <taxon>Flavobacteriia</taxon>
        <taxon>Flavobacteriales</taxon>
        <taxon>Weeksellaceae</taxon>
        <taxon>Chryseobacterium group</taxon>
        <taxon>Chryseobacterium</taxon>
    </lineage>
</organism>
<dbReference type="AlphaFoldDB" id="A0A7Y0A6Q0"/>
<evidence type="ECO:0000313" key="2">
    <source>
        <dbReference type="Proteomes" id="UP000552615"/>
    </source>
</evidence>
<gene>
    <name evidence="1" type="ORF">HHL20_10195</name>
</gene>
<dbReference type="RefSeq" id="WP_169231019.1">
    <property type="nucleotide sequence ID" value="NZ_JABBGF010000001.1"/>
</dbReference>